<proteinExistence type="predicted"/>
<evidence type="ECO:0000313" key="1">
    <source>
        <dbReference type="EnsemblMetazoa" id="GMOY011602-PA"/>
    </source>
</evidence>
<dbReference type="AlphaFoldDB" id="A0A1B0GE78"/>
<dbReference type="EnsemblMetazoa" id="GMOY011602-RA">
    <property type="protein sequence ID" value="GMOY011602-PA"/>
    <property type="gene ID" value="GMOY011602"/>
</dbReference>
<keyword evidence="2" id="KW-1185">Reference proteome</keyword>
<evidence type="ECO:0000313" key="2">
    <source>
        <dbReference type="Proteomes" id="UP000092444"/>
    </source>
</evidence>
<dbReference type="VEuPathDB" id="VectorBase:GMOY011602"/>
<accession>A0A1B0GE78</accession>
<dbReference type="EMBL" id="CCAG010012145">
    <property type="status" value="NOT_ANNOTATED_CDS"/>
    <property type="molecule type" value="Genomic_DNA"/>
</dbReference>
<reference evidence="1" key="1">
    <citation type="submission" date="2020-05" db="UniProtKB">
        <authorList>
            <consortium name="EnsemblMetazoa"/>
        </authorList>
    </citation>
    <scope>IDENTIFICATION</scope>
    <source>
        <strain evidence="1">Yale</strain>
    </source>
</reference>
<sequence>MAGMALKLMICKGNPKFQAQQIRVRKAQVRPLDSRLSQNKSRKKRLPCLPAFHIVEPSFHGIYPCFMHIDERQVQARDGLF</sequence>
<name>A0A1B0GE78_GLOMM</name>
<protein>
    <submittedName>
        <fullName evidence="1">Uncharacterized protein</fullName>
    </submittedName>
</protein>
<dbReference type="Proteomes" id="UP000092444">
    <property type="component" value="Unassembled WGS sequence"/>
</dbReference>
<organism evidence="1 2">
    <name type="scientific">Glossina morsitans morsitans</name>
    <name type="common">Savannah tsetse fly</name>
    <dbReference type="NCBI Taxonomy" id="37546"/>
    <lineage>
        <taxon>Eukaryota</taxon>
        <taxon>Metazoa</taxon>
        <taxon>Ecdysozoa</taxon>
        <taxon>Arthropoda</taxon>
        <taxon>Hexapoda</taxon>
        <taxon>Insecta</taxon>
        <taxon>Pterygota</taxon>
        <taxon>Neoptera</taxon>
        <taxon>Endopterygota</taxon>
        <taxon>Diptera</taxon>
        <taxon>Brachycera</taxon>
        <taxon>Muscomorpha</taxon>
        <taxon>Hippoboscoidea</taxon>
        <taxon>Glossinidae</taxon>
        <taxon>Glossina</taxon>
    </lineage>
</organism>